<comment type="caution">
    <text evidence="1">The sequence shown here is derived from an EMBL/GenBank/DDBJ whole genome shotgun (WGS) entry which is preliminary data.</text>
</comment>
<keyword evidence="2" id="KW-1185">Reference proteome</keyword>
<dbReference type="Proteomes" id="UP000700596">
    <property type="component" value="Unassembled WGS sequence"/>
</dbReference>
<protein>
    <submittedName>
        <fullName evidence="1">Uncharacterized protein</fullName>
    </submittedName>
</protein>
<dbReference type="EMBL" id="JAGMWT010000005">
    <property type="protein sequence ID" value="KAH7128707.1"/>
    <property type="molecule type" value="Genomic_DNA"/>
</dbReference>
<dbReference type="AlphaFoldDB" id="A0A9P9E0W2"/>
<accession>A0A9P9E0W2</accession>
<sequence>MRAILGGGGRPRGLQGKRACGRRGRNLLYFGMGPMYYVCTVHVRDVWTLKRAQPTVRRPLSTRLARAEQRIPERRAAAGLQPGLPVLLSMLWYSHTAHCPSQFTAHSQFRTRASPVQSIPSIVIQRISVQAPRLERLGRERVWTVYGRGNVQDANLQFLFPDPAPEFHFEMELSFQVLSIANPLPIPGPAQPCSILPSTLLDI</sequence>
<organism evidence="1 2">
    <name type="scientific">Dendryphion nanum</name>
    <dbReference type="NCBI Taxonomy" id="256645"/>
    <lineage>
        <taxon>Eukaryota</taxon>
        <taxon>Fungi</taxon>
        <taxon>Dikarya</taxon>
        <taxon>Ascomycota</taxon>
        <taxon>Pezizomycotina</taxon>
        <taxon>Dothideomycetes</taxon>
        <taxon>Pleosporomycetidae</taxon>
        <taxon>Pleosporales</taxon>
        <taxon>Torulaceae</taxon>
        <taxon>Dendryphion</taxon>
    </lineage>
</organism>
<name>A0A9P9E0W2_9PLEO</name>
<gene>
    <name evidence="1" type="ORF">B0J11DRAFT_277174</name>
</gene>
<evidence type="ECO:0000313" key="1">
    <source>
        <dbReference type="EMBL" id="KAH7128707.1"/>
    </source>
</evidence>
<reference evidence="1" key="1">
    <citation type="journal article" date="2021" name="Nat. Commun.">
        <title>Genetic determinants of endophytism in the Arabidopsis root mycobiome.</title>
        <authorList>
            <person name="Mesny F."/>
            <person name="Miyauchi S."/>
            <person name="Thiergart T."/>
            <person name="Pickel B."/>
            <person name="Atanasova L."/>
            <person name="Karlsson M."/>
            <person name="Huettel B."/>
            <person name="Barry K.W."/>
            <person name="Haridas S."/>
            <person name="Chen C."/>
            <person name="Bauer D."/>
            <person name="Andreopoulos W."/>
            <person name="Pangilinan J."/>
            <person name="LaButti K."/>
            <person name="Riley R."/>
            <person name="Lipzen A."/>
            <person name="Clum A."/>
            <person name="Drula E."/>
            <person name="Henrissat B."/>
            <person name="Kohler A."/>
            <person name="Grigoriev I.V."/>
            <person name="Martin F.M."/>
            <person name="Hacquard S."/>
        </authorList>
    </citation>
    <scope>NUCLEOTIDE SEQUENCE</scope>
    <source>
        <strain evidence="1">MPI-CAGE-CH-0243</strain>
    </source>
</reference>
<proteinExistence type="predicted"/>
<evidence type="ECO:0000313" key="2">
    <source>
        <dbReference type="Proteomes" id="UP000700596"/>
    </source>
</evidence>